<organism evidence="5">
    <name type="scientific">Drosophila simulans</name>
    <name type="common">Fruit fly</name>
    <dbReference type="NCBI Taxonomy" id="7240"/>
    <lineage>
        <taxon>Eukaryota</taxon>
        <taxon>Metazoa</taxon>
        <taxon>Ecdysozoa</taxon>
        <taxon>Arthropoda</taxon>
        <taxon>Hexapoda</taxon>
        <taxon>Insecta</taxon>
        <taxon>Pterygota</taxon>
        <taxon>Neoptera</taxon>
        <taxon>Endopterygota</taxon>
        <taxon>Diptera</taxon>
        <taxon>Brachycera</taxon>
        <taxon>Muscomorpha</taxon>
        <taxon>Ephydroidea</taxon>
        <taxon>Drosophilidae</taxon>
        <taxon>Drosophila</taxon>
        <taxon>Sophophora</taxon>
    </lineage>
</organism>
<evidence type="ECO:0000256" key="4">
    <source>
        <dbReference type="ARBA" id="ARBA00023242"/>
    </source>
</evidence>
<dbReference type="EMBL" id="CM002911">
    <property type="protein sequence ID" value="KMY96192.1"/>
    <property type="molecule type" value="Genomic_DNA"/>
</dbReference>
<dbReference type="AlphaFoldDB" id="A0A0J9RK66"/>
<dbReference type="Bgee" id="FBgn0269864">
    <property type="expression patterns" value="Expressed in embryo and 3 other cell types or tissues"/>
</dbReference>
<dbReference type="InterPro" id="IPR008979">
    <property type="entry name" value="Galactose-bd-like_sf"/>
</dbReference>
<evidence type="ECO:0000256" key="1">
    <source>
        <dbReference type="ARBA" id="ARBA00004123"/>
    </source>
</evidence>
<evidence type="ECO:0000313" key="5">
    <source>
        <dbReference type="EMBL" id="KMY96192.1"/>
    </source>
</evidence>
<dbReference type="KEGG" id="dsi:Dsimw501_GD28574"/>
<dbReference type="Proteomes" id="UP000035880">
    <property type="component" value="Chromosome 2R"/>
</dbReference>
<dbReference type="GO" id="GO:0005634">
    <property type="term" value="C:nucleus"/>
    <property type="evidence" value="ECO:0007669"/>
    <property type="project" value="UniProtKB-SubCell"/>
</dbReference>
<dbReference type="FunFam" id="2.60.120.260:FF:000070">
    <property type="entry name" value="Nuclear receptor 2C2-associated protein"/>
    <property type="match status" value="1"/>
</dbReference>
<dbReference type="OrthoDB" id="10250488at2759"/>
<accession>A0A0J9RK66</accession>
<dbReference type="Gene3D" id="2.60.120.260">
    <property type="entry name" value="Galactose-binding domain-like"/>
    <property type="match status" value="1"/>
</dbReference>
<comment type="subcellular location">
    <subcellularLocation>
        <location evidence="1">Nucleus</location>
    </subcellularLocation>
</comment>
<reference evidence="5" key="3">
    <citation type="submission" date="2015-04" db="EMBL/GenBank/DDBJ databases">
        <authorList>
            <consortium name="FlyBase"/>
        </authorList>
    </citation>
    <scope>NUCLEOTIDE SEQUENCE</scope>
    <source>
        <strain evidence="5">W501</strain>
    </source>
</reference>
<protein>
    <recommendedName>
        <fullName evidence="3">Nuclear receptor 2C2-associated protein</fullName>
    </recommendedName>
</protein>
<gene>
    <name evidence="5" type="primary">Dsim\GD28574</name>
    <name evidence="5" type="ORF">Dsimw501_GD28574</name>
</gene>
<name>A0A0J9RK66_DROSI</name>
<comment type="similarity">
    <text evidence="2">Belongs to the NR2C2AP family.</text>
</comment>
<reference evidence="5" key="2">
    <citation type="submission" date="2014-06" db="EMBL/GenBank/DDBJ databases">
        <authorList>
            <person name="Hu T."/>
            <person name="Eisen M.B."/>
            <person name="Thornton K.R."/>
            <person name="Andolfatto P."/>
        </authorList>
    </citation>
    <scope>NUCLEOTIDE SEQUENCE</scope>
    <source>
        <strain evidence="5">W501</strain>
    </source>
</reference>
<keyword evidence="4" id="KW-0539">Nucleus</keyword>
<evidence type="ECO:0000256" key="3">
    <source>
        <dbReference type="ARBA" id="ARBA00019956"/>
    </source>
</evidence>
<evidence type="ECO:0000256" key="2">
    <source>
        <dbReference type="ARBA" id="ARBA00009556"/>
    </source>
</evidence>
<proteinExistence type="inferred from homology"/>
<reference evidence="5" key="1">
    <citation type="journal article" date="2013" name="Genome Res.">
        <title>A second-generation assembly of the Drosophila simulans genome provides new insights into patterns of lineage-specific divergence.</title>
        <authorList>
            <person name="Hu T.T."/>
            <person name="Eisen M.B."/>
            <person name="Thornton K.R."/>
            <person name="Andolfatto P."/>
        </authorList>
    </citation>
    <scope>NUCLEOTIDE SEQUENCE [LARGE SCALE GENOMIC DNA]</scope>
    <source>
        <strain evidence="5">W501</strain>
    </source>
</reference>
<sequence length="139" mass="15805">MNILTKVKYSCRVSSVLNKDVKQHGKQFMFDTREETSWNSDEGTPQFITLSLEEPQKVSGFSFQFQGGFSGQKSELIMYSADGAQIHQEPFYPEDINSPQVFPIAESVREKACSKLKFVFESSTDLFGRIIVYDLQLLG</sequence>
<dbReference type="SUPFAM" id="SSF49785">
    <property type="entry name" value="Galactose-binding domain-like"/>
    <property type="match status" value="1"/>
</dbReference>